<sequence length="168" mass="18245">MHRRRSHRSAMKPSIGLSLLLTSLSCAAVSPRVGPCKAEQLAGSWAGVSALGDGVAVLLILQPDKSGHFEIWAKEKNGVATTLQRRIEAWDAAADGTISFRNPPAPAERSVTALKAASVCVVDRPSTMNATFWVQDIAYAELTLEPLDTFLARRRHLEQFYRAIGAPH</sequence>
<evidence type="ECO:0000313" key="3">
    <source>
        <dbReference type="Proteomes" id="UP001606210"/>
    </source>
</evidence>
<name>A0ABW7F697_9BURK</name>
<feature type="signal peptide" evidence="1">
    <location>
        <begin position="1"/>
        <end position="27"/>
    </location>
</feature>
<gene>
    <name evidence="2" type="ORF">ACG00Y_19705</name>
</gene>
<reference evidence="2 3" key="1">
    <citation type="submission" date="2024-08" db="EMBL/GenBank/DDBJ databases">
        <authorList>
            <person name="Lu H."/>
        </authorList>
    </citation>
    <scope>NUCLEOTIDE SEQUENCE [LARGE SCALE GENOMIC DNA]</scope>
    <source>
        <strain evidence="2 3">LYH14W</strain>
    </source>
</reference>
<organism evidence="2 3">
    <name type="scientific">Pelomonas parva</name>
    <dbReference type="NCBI Taxonomy" id="3299032"/>
    <lineage>
        <taxon>Bacteria</taxon>
        <taxon>Pseudomonadati</taxon>
        <taxon>Pseudomonadota</taxon>
        <taxon>Betaproteobacteria</taxon>
        <taxon>Burkholderiales</taxon>
        <taxon>Sphaerotilaceae</taxon>
        <taxon>Roseateles</taxon>
    </lineage>
</organism>
<proteinExistence type="predicted"/>
<evidence type="ECO:0000256" key="1">
    <source>
        <dbReference type="SAM" id="SignalP"/>
    </source>
</evidence>
<dbReference type="Proteomes" id="UP001606210">
    <property type="component" value="Unassembled WGS sequence"/>
</dbReference>
<keyword evidence="1" id="KW-0732">Signal</keyword>
<protein>
    <recommendedName>
        <fullName evidence="4">Lipocalin-like domain-containing protein</fullName>
    </recommendedName>
</protein>
<keyword evidence="3" id="KW-1185">Reference proteome</keyword>
<accession>A0ABW7F697</accession>
<dbReference type="EMBL" id="JBIGHV010000007">
    <property type="protein sequence ID" value="MFG6432157.1"/>
    <property type="molecule type" value="Genomic_DNA"/>
</dbReference>
<dbReference type="PROSITE" id="PS51257">
    <property type="entry name" value="PROKAR_LIPOPROTEIN"/>
    <property type="match status" value="1"/>
</dbReference>
<evidence type="ECO:0000313" key="2">
    <source>
        <dbReference type="EMBL" id="MFG6432157.1"/>
    </source>
</evidence>
<evidence type="ECO:0008006" key="4">
    <source>
        <dbReference type="Google" id="ProtNLM"/>
    </source>
</evidence>
<feature type="chain" id="PRO_5045537831" description="Lipocalin-like domain-containing protein" evidence="1">
    <location>
        <begin position="28"/>
        <end position="168"/>
    </location>
</feature>
<comment type="caution">
    <text evidence="2">The sequence shown here is derived from an EMBL/GenBank/DDBJ whole genome shotgun (WGS) entry which is preliminary data.</text>
</comment>